<organism evidence="1 2">
    <name type="scientific">Agromyces bauzanensis</name>
    <dbReference type="NCBI Taxonomy" id="1308924"/>
    <lineage>
        <taxon>Bacteria</taxon>
        <taxon>Bacillati</taxon>
        <taxon>Actinomycetota</taxon>
        <taxon>Actinomycetes</taxon>
        <taxon>Micrococcales</taxon>
        <taxon>Microbacteriaceae</taxon>
        <taxon>Agromyces</taxon>
    </lineage>
</organism>
<sequence>MTATPARGPATVTTFQVVPPDSIRMTRAVVNPIPAGQAGADMLTDVDFGHHEVSFSRVQWLEVPGPPSAVHGYFRFGNGTAMDLEHHPNPNFVTLRPDNHFLHDQCGSGFPLAPPFRRFFPPPRFFGGGWFWSIPNRFRIVGGAGGGTPFVTTIQLFLVDSSGTTTVSKQGANTTRTSVGAVT</sequence>
<dbReference type="AlphaFoldDB" id="A0A917PJ71"/>
<dbReference type="RefSeq" id="WP_188743160.1">
    <property type="nucleotide sequence ID" value="NZ_BAABFW010000004.1"/>
</dbReference>
<accession>A0A917PJ71</accession>
<reference evidence="1" key="1">
    <citation type="journal article" date="2014" name="Int. J. Syst. Evol. Microbiol.">
        <title>Complete genome sequence of Corynebacterium casei LMG S-19264T (=DSM 44701T), isolated from a smear-ripened cheese.</title>
        <authorList>
            <consortium name="US DOE Joint Genome Institute (JGI-PGF)"/>
            <person name="Walter F."/>
            <person name="Albersmeier A."/>
            <person name="Kalinowski J."/>
            <person name="Ruckert C."/>
        </authorList>
    </citation>
    <scope>NUCLEOTIDE SEQUENCE</scope>
    <source>
        <strain evidence="1">CGMCC 1.8984</strain>
    </source>
</reference>
<comment type="caution">
    <text evidence="1">The sequence shown here is derived from an EMBL/GenBank/DDBJ whole genome shotgun (WGS) entry which is preliminary data.</text>
</comment>
<dbReference type="Proteomes" id="UP000636956">
    <property type="component" value="Unassembled WGS sequence"/>
</dbReference>
<dbReference type="EMBL" id="BMMD01000009">
    <property type="protein sequence ID" value="GGJ80450.1"/>
    <property type="molecule type" value="Genomic_DNA"/>
</dbReference>
<keyword evidence="2" id="KW-1185">Reference proteome</keyword>
<name>A0A917PJ71_9MICO</name>
<evidence type="ECO:0000313" key="1">
    <source>
        <dbReference type="EMBL" id="GGJ80450.1"/>
    </source>
</evidence>
<proteinExistence type="predicted"/>
<gene>
    <name evidence="1" type="ORF">GCM10011372_18580</name>
</gene>
<reference evidence="1" key="2">
    <citation type="submission" date="2020-09" db="EMBL/GenBank/DDBJ databases">
        <authorList>
            <person name="Sun Q."/>
            <person name="Zhou Y."/>
        </authorList>
    </citation>
    <scope>NUCLEOTIDE SEQUENCE</scope>
    <source>
        <strain evidence="1">CGMCC 1.8984</strain>
    </source>
</reference>
<evidence type="ECO:0000313" key="2">
    <source>
        <dbReference type="Proteomes" id="UP000636956"/>
    </source>
</evidence>
<protein>
    <submittedName>
        <fullName evidence="1">Uncharacterized protein</fullName>
    </submittedName>
</protein>